<dbReference type="Proteomes" id="UP001633002">
    <property type="component" value="Unassembled WGS sequence"/>
</dbReference>
<dbReference type="CDD" id="cd02947">
    <property type="entry name" value="TRX_family"/>
    <property type="match status" value="1"/>
</dbReference>
<dbReference type="PANTHER" id="PTHR47192:SF4">
    <property type="entry name" value="THIOREDOXIN-LIKE 3-2, CHLOROPLASTIC"/>
    <property type="match status" value="1"/>
</dbReference>
<sequence length="289" mass="31985">MAAAGVSYLRLDSSLVAGFSTEGGLSCKINRNEAETVRINRNVLVQSSVVLECGGSKMSVISSSSSRIGLKEVSGLNFGRTDGEQSVMGVGRRVNAGRITSVAAVAPQADFEARPEPKMSAIPLELISNEGDFDLILSQAQQRNEPIVIEWMASWCRKCLYLKPKLEKLAAAFYPGIKFYYVDVNKVPQSMVKRAQVTQMPTIQVWKNSQQEAQVIGGHEASRVVDLVKDMVAKSFEELRCSWLLTETLNVLGGQRRPFVGKQVIRSHESRIELKFNSILVRMRLDCSQ</sequence>
<gene>
    <name evidence="4" type="ORF">R1sor_023469</name>
</gene>
<dbReference type="Gene3D" id="3.40.30.10">
    <property type="entry name" value="Glutaredoxin"/>
    <property type="match status" value="1"/>
</dbReference>
<keyword evidence="1" id="KW-1015">Disulfide bond</keyword>
<evidence type="ECO:0000259" key="3">
    <source>
        <dbReference type="PROSITE" id="PS51352"/>
    </source>
</evidence>
<dbReference type="InterPro" id="IPR036249">
    <property type="entry name" value="Thioredoxin-like_sf"/>
</dbReference>
<evidence type="ECO:0000256" key="1">
    <source>
        <dbReference type="ARBA" id="ARBA00023157"/>
    </source>
</evidence>
<dbReference type="Pfam" id="PF00085">
    <property type="entry name" value="Thioredoxin"/>
    <property type="match status" value="1"/>
</dbReference>
<protein>
    <recommendedName>
        <fullName evidence="3">Thioredoxin domain-containing protein</fullName>
    </recommendedName>
</protein>
<proteinExistence type="predicted"/>
<evidence type="ECO:0000313" key="4">
    <source>
        <dbReference type="EMBL" id="KAL3680513.1"/>
    </source>
</evidence>
<accession>A0ABD3GNI2</accession>
<dbReference type="FunFam" id="3.40.30.10:FF:000245">
    <property type="entry name" value="Thioredoxin"/>
    <property type="match status" value="1"/>
</dbReference>
<keyword evidence="2" id="KW-0676">Redox-active center</keyword>
<keyword evidence="5" id="KW-1185">Reference proteome</keyword>
<dbReference type="InterPro" id="IPR013766">
    <property type="entry name" value="Thioredoxin_domain"/>
</dbReference>
<feature type="domain" description="Thioredoxin" evidence="3">
    <location>
        <begin position="100"/>
        <end position="237"/>
    </location>
</feature>
<dbReference type="EMBL" id="JBJQOH010000007">
    <property type="protein sequence ID" value="KAL3680513.1"/>
    <property type="molecule type" value="Genomic_DNA"/>
</dbReference>
<name>A0ABD3GNI2_9MARC</name>
<evidence type="ECO:0000256" key="2">
    <source>
        <dbReference type="ARBA" id="ARBA00023284"/>
    </source>
</evidence>
<dbReference type="InterPro" id="IPR044253">
    <property type="entry name" value="WCRKC1/2"/>
</dbReference>
<comment type="caution">
    <text evidence="4">The sequence shown here is derived from an EMBL/GenBank/DDBJ whole genome shotgun (WGS) entry which is preliminary data.</text>
</comment>
<dbReference type="PANTHER" id="PTHR47192">
    <property type="entry name" value="THIOREDOXIN-LIKE 3-2, CHLOROPLASTIC"/>
    <property type="match status" value="1"/>
</dbReference>
<reference evidence="4 5" key="1">
    <citation type="submission" date="2024-09" db="EMBL/GenBank/DDBJ databases">
        <title>Chromosome-scale assembly of Riccia sorocarpa.</title>
        <authorList>
            <person name="Paukszto L."/>
        </authorList>
    </citation>
    <scope>NUCLEOTIDE SEQUENCE [LARGE SCALE GENOMIC DNA]</scope>
    <source>
        <strain evidence="4">LP-2024</strain>
        <tissue evidence="4">Aerial parts of the thallus</tissue>
    </source>
</reference>
<dbReference type="AlphaFoldDB" id="A0ABD3GNI2"/>
<evidence type="ECO:0000313" key="5">
    <source>
        <dbReference type="Proteomes" id="UP001633002"/>
    </source>
</evidence>
<dbReference type="PROSITE" id="PS51352">
    <property type="entry name" value="THIOREDOXIN_2"/>
    <property type="match status" value="1"/>
</dbReference>
<organism evidence="4 5">
    <name type="scientific">Riccia sorocarpa</name>
    <dbReference type="NCBI Taxonomy" id="122646"/>
    <lineage>
        <taxon>Eukaryota</taxon>
        <taxon>Viridiplantae</taxon>
        <taxon>Streptophyta</taxon>
        <taxon>Embryophyta</taxon>
        <taxon>Marchantiophyta</taxon>
        <taxon>Marchantiopsida</taxon>
        <taxon>Marchantiidae</taxon>
        <taxon>Marchantiales</taxon>
        <taxon>Ricciaceae</taxon>
        <taxon>Riccia</taxon>
    </lineage>
</organism>
<dbReference type="SUPFAM" id="SSF52833">
    <property type="entry name" value="Thioredoxin-like"/>
    <property type="match status" value="1"/>
</dbReference>